<dbReference type="RefSeq" id="WP_179489705.1">
    <property type="nucleotide sequence ID" value="NZ_JACCCW010000001.1"/>
</dbReference>
<protein>
    <submittedName>
        <fullName evidence="1">Uncharacterized protein</fullName>
    </submittedName>
</protein>
<accession>A0A7Y9PGF1</accession>
<dbReference type="AlphaFoldDB" id="A0A7Y9PGF1"/>
<evidence type="ECO:0000313" key="1">
    <source>
        <dbReference type="EMBL" id="NYF79432.1"/>
    </source>
</evidence>
<dbReference type="Proteomes" id="UP000589520">
    <property type="component" value="Unassembled WGS sequence"/>
</dbReference>
<keyword evidence="2" id="KW-1185">Reference proteome</keyword>
<evidence type="ECO:0000313" key="2">
    <source>
        <dbReference type="Proteomes" id="UP000589520"/>
    </source>
</evidence>
<name>A0A7Y9PGF1_9BACT</name>
<proteinExistence type="predicted"/>
<reference evidence="1 2" key="1">
    <citation type="submission" date="2020-07" db="EMBL/GenBank/DDBJ databases">
        <title>Genomic Encyclopedia of Type Strains, Phase IV (KMG-V): Genome sequencing to study the core and pangenomes of soil and plant-associated prokaryotes.</title>
        <authorList>
            <person name="Whitman W."/>
        </authorList>
    </citation>
    <scope>NUCLEOTIDE SEQUENCE [LARGE SCALE GENOMIC DNA]</scope>
    <source>
        <strain evidence="1 2">X4EP2</strain>
    </source>
</reference>
<organism evidence="1 2">
    <name type="scientific">Granulicella arctica</name>
    <dbReference type="NCBI Taxonomy" id="940613"/>
    <lineage>
        <taxon>Bacteria</taxon>
        <taxon>Pseudomonadati</taxon>
        <taxon>Acidobacteriota</taxon>
        <taxon>Terriglobia</taxon>
        <taxon>Terriglobales</taxon>
        <taxon>Acidobacteriaceae</taxon>
        <taxon>Granulicella</taxon>
    </lineage>
</organism>
<gene>
    <name evidence="1" type="ORF">HDF17_001719</name>
</gene>
<dbReference type="EMBL" id="JACCCW010000001">
    <property type="protein sequence ID" value="NYF79432.1"/>
    <property type="molecule type" value="Genomic_DNA"/>
</dbReference>
<comment type="caution">
    <text evidence="1">The sequence shown here is derived from an EMBL/GenBank/DDBJ whole genome shotgun (WGS) entry which is preliminary data.</text>
</comment>
<sequence>MRKPTRYSWLLMLALVAALGVALLLRAKAPPEVARLLPECDAIVYANVKPLRTATHFDKTVVARSAEFQQFIDATGIVPERDLDAVAFALHRMDDPNGPNGPVAYSEVFEGRFDAEKLAHYLTGVATSTESYAGHEIFTIPVGEVKGPKGRQLRVTQLGYDTIAASNMPTTEQIHAMLDRHRAGASPFAGSSLLADRYGDVPVLSSAWAIGHIGLPFSERGYITLFGLQLPLPEDTTFVASVRYLGSIRLRIEELSPTEADAAEATKALSSVLNVFKTIQQIQTQPKTDAALRQMVDSLKIDQSKDRTVVTANIPMELLRDMATPEKEVPSDSLPASH</sequence>